<organism evidence="7 8">
    <name type="scientific">Evansella alkalicola</name>
    <dbReference type="NCBI Taxonomy" id="745819"/>
    <lineage>
        <taxon>Bacteria</taxon>
        <taxon>Bacillati</taxon>
        <taxon>Bacillota</taxon>
        <taxon>Bacilli</taxon>
        <taxon>Bacillales</taxon>
        <taxon>Bacillaceae</taxon>
        <taxon>Evansella</taxon>
    </lineage>
</organism>
<keyword evidence="8" id="KW-1185">Reference proteome</keyword>
<dbReference type="Pfam" id="PF00329">
    <property type="entry name" value="Complex1_30kDa"/>
    <property type="match status" value="1"/>
</dbReference>
<dbReference type="PROSITE" id="PS00542">
    <property type="entry name" value="COMPLEX1_30K"/>
    <property type="match status" value="1"/>
</dbReference>
<evidence type="ECO:0000256" key="2">
    <source>
        <dbReference type="ARBA" id="ARBA00022448"/>
    </source>
</evidence>
<proteinExistence type="inferred from homology"/>
<evidence type="ECO:0000313" key="7">
    <source>
        <dbReference type="EMBL" id="MBU9723400.1"/>
    </source>
</evidence>
<name>A0ABS6JYD3_9BACI</name>
<protein>
    <recommendedName>
        <fullName evidence="4">NADH-quinone oxidoreductase</fullName>
        <ecNumber evidence="4">7.1.1.-</ecNumber>
    </recommendedName>
</protein>
<dbReference type="Proteomes" id="UP000790580">
    <property type="component" value="Unassembled WGS sequence"/>
</dbReference>
<evidence type="ECO:0000256" key="3">
    <source>
        <dbReference type="RuleBase" id="RU003456"/>
    </source>
</evidence>
<gene>
    <name evidence="7" type="ORF">KS407_18435</name>
</gene>
<keyword evidence="4" id="KW-0874">Quinone</keyword>
<feature type="domain" description="NADH:ubiquinone oxidoreductase 30kDa subunit" evidence="6">
    <location>
        <begin position="73"/>
        <end position="183"/>
    </location>
</feature>
<feature type="compositionally biased region" description="Acidic residues" evidence="5">
    <location>
        <begin position="22"/>
        <end position="36"/>
    </location>
</feature>
<dbReference type="RefSeq" id="WP_088077037.1">
    <property type="nucleotide sequence ID" value="NZ_JAHQCR010000076.1"/>
</dbReference>
<dbReference type="Gene3D" id="3.30.460.80">
    <property type="entry name" value="NADH:ubiquinone oxidoreductase, 30kDa subunit"/>
    <property type="match status" value="1"/>
</dbReference>
<dbReference type="InterPro" id="IPR020396">
    <property type="entry name" value="NADH_UbQ_OxRdtase_CS"/>
</dbReference>
<dbReference type="InterPro" id="IPR037232">
    <property type="entry name" value="NADH_quin_OxRdtase_su_C/D-like"/>
</dbReference>
<feature type="region of interest" description="Disordered" evidence="5">
    <location>
        <begin position="21"/>
        <end position="55"/>
    </location>
</feature>
<evidence type="ECO:0000313" key="8">
    <source>
        <dbReference type="Proteomes" id="UP000790580"/>
    </source>
</evidence>
<keyword evidence="2 3" id="KW-0813">Transport</keyword>
<accession>A0ABS6JYD3</accession>
<keyword evidence="3" id="KW-1278">Translocase</keyword>
<comment type="function">
    <text evidence="4">NDH-1 shuttles electrons from NADH, via FMN and iron-sulfur (Fe-S) centers, to quinones in the respiratory chain.</text>
</comment>
<keyword evidence="3" id="KW-0520">NAD</keyword>
<evidence type="ECO:0000256" key="5">
    <source>
        <dbReference type="SAM" id="MobiDB-lite"/>
    </source>
</evidence>
<evidence type="ECO:0000256" key="1">
    <source>
        <dbReference type="ARBA" id="ARBA00007569"/>
    </source>
</evidence>
<comment type="catalytic activity">
    <reaction evidence="4">
        <text>a quinone + NADH + 5 H(+)(in) = a quinol + NAD(+) + 4 H(+)(out)</text>
        <dbReference type="Rhea" id="RHEA:57888"/>
        <dbReference type="ChEBI" id="CHEBI:15378"/>
        <dbReference type="ChEBI" id="CHEBI:24646"/>
        <dbReference type="ChEBI" id="CHEBI:57540"/>
        <dbReference type="ChEBI" id="CHEBI:57945"/>
        <dbReference type="ChEBI" id="CHEBI:132124"/>
    </reaction>
</comment>
<reference evidence="7 8" key="1">
    <citation type="submission" date="2021-06" db="EMBL/GenBank/DDBJ databases">
        <title>Bacillus sp. RD4P76, an endophyte from a halophyte.</title>
        <authorList>
            <person name="Sun J.-Q."/>
        </authorList>
    </citation>
    <scope>NUCLEOTIDE SEQUENCE [LARGE SCALE GENOMIC DNA]</scope>
    <source>
        <strain evidence="7 8">JCM 17098</strain>
    </source>
</reference>
<comment type="caution">
    <text evidence="7">The sequence shown here is derived from an EMBL/GenBank/DDBJ whole genome shotgun (WGS) entry which is preliminary data.</text>
</comment>
<dbReference type="SUPFAM" id="SSF143243">
    <property type="entry name" value="Nqo5-like"/>
    <property type="match status" value="1"/>
</dbReference>
<dbReference type="PANTHER" id="PTHR10884">
    <property type="entry name" value="NADH DEHYDROGENASE UBIQUINONE IRON-SULFUR PROTEIN 3"/>
    <property type="match status" value="1"/>
</dbReference>
<sequence>MSQEVLDLVVEKVHGFLGEEVLAFEEPEPEPEEEPKEDEKPKRRKKPEPKIERPADLNFGRPMIILDSDKWSVELAKMLRDDEELQFDFLSCVTGVDYDEHMEVIYNFYSTVKDYYLGVKIKTPRDNPSVASIEPLWKAADYMEREVYDLLGIDFPGHWNMKRILLQDEWEGHPLRKDYVTDKKALGLD</sequence>
<dbReference type="EMBL" id="JAHQCR010000076">
    <property type="protein sequence ID" value="MBU9723400.1"/>
    <property type="molecule type" value="Genomic_DNA"/>
</dbReference>
<dbReference type="EC" id="7.1.1.-" evidence="4"/>
<comment type="similarity">
    <text evidence="1 3">Belongs to the complex I 30 kDa subunit family.</text>
</comment>
<dbReference type="InterPro" id="IPR001268">
    <property type="entry name" value="NADH_UbQ_OxRdtase_30kDa_su"/>
</dbReference>
<evidence type="ECO:0000256" key="4">
    <source>
        <dbReference type="RuleBase" id="RU003582"/>
    </source>
</evidence>
<evidence type="ECO:0000259" key="6">
    <source>
        <dbReference type="Pfam" id="PF00329"/>
    </source>
</evidence>
<dbReference type="PANTHER" id="PTHR10884:SF14">
    <property type="entry name" value="NADH DEHYDROGENASE [UBIQUINONE] IRON-SULFUR PROTEIN 3, MITOCHONDRIAL"/>
    <property type="match status" value="1"/>
</dbReference>